<name>A0A9P4QN66_9PLEO</name>
<dbReference type="InterPro" id="IPR001394">
    <property type="entry name" value="Peptidase_C19_UCH"/>
</dbReference>
<evidence type="ECO:0000313" key="10">
    <source>
        <dbReference type="Proteomes" id="UP000799444"/>
    </source>
</evidence>
<proteinExistence type="inferred from homology"/>
<protein>
    <recommendedName>
        <fullName evidence="3">ubiquitinyl hydrolase 1</fullName>
        <ecNumber evidence="3">3.4.19.12</ecNumber>
    </recommendedName>
</protein>
<dbReference type="SUPFAM" id="SSF54001">
    <property type="entry name" value="Cysteine proteinases"/>
    <property type="match status" value="1"/>
</dbReference>
<dbReference type="EMBL" id="ML996270">
    <property type="protein sequence ID" value="KAF2728695.1"/>
    <property type="molecule type" value="Genomic_DNA"/>
</dbReference>
<accession>A0A9P4QN66</accession>
<dbReference type="GO" id="GO:0005634">
    <property type="term" value="C:nucleus"/>
    <property type="evidence" value="ECO:0007669"/>
    <property type="project" value="TreeGrafter"/>
</dbReference>
<dbReference type="PANTHER" id="PTHR24006:SF758">
    <property type="entry name" value="UBIQUITIN CARBOXYL-TERMINAL HYDROLASE 36"/>
    <property type="match status" value="1"/>
</dbReference>
<evidence type="ECO:0000256" key="6">
    <source>
        <dbReference type="ARBA" id="ARBA00022801"/>
    </source>
</evidence>
<evidence type="ECO:0000256" key="4">
    <source>
        <dbReference type="ARBA" id="ARBA00022670"/>
    </source>
</evidence>
<dbReference type="Proteomes" id="UP000799444">
    <property type="component" value="Unassembled WGS sequence"/>
</dbReference>
<dbReference type="GO" id="GO:0004843">
    <property type="term" value="F:cysteine-type deubiquitinase activity"/>
    <property type="evidence" value="ECO:0007669"/>
    <property type="project" value="UniProtKB-EC"/>
</dbReference>
<dbReference type="GO" id="GO:0006508">
    <property type="term" value="P:proteolysis"/>
    <property type="evidence" value="ECO:0007669"/>
    <property type="project" value="UniProtKB-KW"/>
</dbReference>
<evidence type="ECO:0000256" key="2">
    <source>
        <dbReference type="ARBA" id="ARBA00009085"/>
    </source>
</evidence>
<dbReference type="Pfam" id="PF00443">
    <property type="entry name" value="UCH"/>
    <property type="match status" value="1"/>
</dbReference>
<dbReference type="OrthoDB" id="289038at2759"/>
<dbReference type="InterPro" id="IPR038765">
    <property type="entry name" value="Papain-like_cys_pep_sf"/>
</dbReference>
<evidence type="ECO:0000256" key="3">
    <source>
        <dbReference type="ARBA" id="ARBA00012759"/>
    </source>
</evidence>
<dbReference type="InterPro" id="IPR050164">
    <property type="entry name" value="Peptidase_C19"/>
</dbReference>
<keyword evidence="10" id="KW-1185">Reference proteome</keyword>
<evidence type="ECO:0000313" key="9">
    <source>
        <dbReference type="EMBL" id="KAF2728695.1"/>
    </source>
</evidence>
<evidence type="ECO:0000256" key="1">
    <source>
        <dbReference type="ARBA" id="ARBA00000707"/>
    </source>
</evidence>
<dbReference type="CDD" id="cd02257">
    <property type="entry name" value="Peptidase_C19"/>
    <property type="match status" value="1"/>
</dbReference>
<dbReference type="AlphaFoldDB" id="A0A9P4QN66"/>
<keyword evidence="6" id="KW-0378">Hydrolase</keyword>
<organism evidence="9 10">
    <name type="scientific">Polyplosphaeria fusca</name>
    <dbReference type="NCBI Taxonomy" id="682080"/>
    <lineage>
        <taxon>Eukaryota</taxon>
        <taxon>Fungi</taxon>
        <taxon>Dikarya</taxon>
        <taxon>Ascomycota</taxon>
        <taxon>Pezizomycotina</taxon>
        <taxon>Dothideomycetes</taxon>
        <taxon>Pleosporomycetidae</taxon>
        <taxon>Pleosporales</taxon>
        <taxon>Tetraplosphaeriaceae</taxon>
        <taxon>Polyplosphaeria</taxon>
    </lineage>
</organism>
<evidence type="ECO:0000256" key="7">
    <source>
        <dbReference type="ARBA" id="ARBA00022807"/>
    </source>
</evidence>
<dbReference type="InterPro" id="IPR028889">
    <property type="entry name" value="USP"/>
</dbReference>
<dbReference type="PROSITE" id="PS50235">
    <property type="entry name" value="USP_3"/>
    <property type="match status" value="1"/>
</dbReference>
<evidence type="ECO:0000256" key="5">
    <source>
        <dbReference type="ARBA" id="ARBA00022786"/>
    </source>
</evidence>
<keyword evidence="7" id="KW-0788">Thiol protease</keyword>
<dbReference type="Gene3D" id="3.90.70.10">
    <property type="entry name" value="Cysteine proteinases"/>
    <property type="match status" value="1"/>
</dbReference>
<evidence type="ECO:0000259" key="8">
    <source>
        <dbReference type="PROSITE" id="PS50235"/>
    </source>
</evidence>
<keyword evidence="4" id="KW-0645">Protease</keyword>
<reference evidence="9" key="1">
    <citation type="journal article" date="2020" name="Stud. Mycol.">
        <title>101 Dothideomycetes genomes: a test case for predicting lifestyles and emergence of pathogens.</title>
        <authorList>
            <person name="Haridas S."/>
            <person name="Albert R."/>
            <person name="Binder M."/>
            <person name="Bloem J."/>
            <person name="Labutti K."/>
            <person name="Salamov A."/>
            <person name="Andreopoulos B."/>
            <person name="Baker S."/>
            <person name="Barry K."/>
            <person name="Bills G."/>
            <person name="Bluhm B."/>
            <person name="Cannon C."/>
            <person name="Castanera R."/>
            <person name="Culley D."/>
            <person name="Daum C."/>
            <person name="Ezra D."/>
            <person name="Gonzalez J."/>
            <person name="Henrissat B."/>
            <person name="Kuo A."/>
            <person name="Liang C."/>
            <person name="Lipzen A."/>
            <person name="Lutzoni F."/>
            <person name="Magnuson J."/>
            <person name="Mondo S."/>
            <person name="Nolan M."/>
            <person name="Ohm R."/>
            <person name="Pangilinan J."/>
            <person name="Park H.-J."/>
            <person name="Ramirez L."/>
            <person name="Alfaro M."/>
            <person name="Sun H."/>
            <person name="Tritt A."/>
            <person name="Yoshinaga Y."/>
            <person name="Zwiers L.-H."/>
            <person name="Turgeon B."/>
            <person name="Goodwin S."/>
            <person name="Spatafora J."/>
            <person name="Crous P."/>
            <person name="Grigoriev I."/>
        </authorList>
    </citation>
    <scope>NUCLEOTIDE SEQUENCE</scope>
    <source>
        <strain evidence="9">CBS 125425</strain>
    </source>
</reference>
<dbReference type="GO" id="GO:0016579">
    <property type="term" value="P:protein deubiquitination"/>
    <property type="evidence" value="ECO:0007669"/>
    <property type="project" value="InterPro"/>
</dbReference>
<keyword evidence="5" id="KW-0833">Ubl conjugation pathway</keyword>
<sequence>MGTIEVSMPLSVQSQRFSPYLIYFLISILPELSMSRPNGVARLTRRSPAGQFLLLPGLGPTTRGTRTALQRRRIADASRISKRWPISRRAFFSRGIENAGNTCYRNSTIQQLLHLPKFLNLLLSHNTPTGKEGCVRNPHWTWPAKSTTKKQSDPSNYQDQLFYQDEYCPACMLKDIVLDYWGTRHDDSEHESNEESYAPRHLPATLDSIRRMNAFGDRPENGGRVEGHGHHFYRHQGDAEEFQSRLVDASLNAADLPQDSVNWQAGFEALFNVDMHRDKTCHQCGFRGQNTWNSQFGFSPLQIRQRSPDTLKQSIERLLHQTPEGYKCENCNMSDTTQYKSLIEAAPEYLRLPLRLTSGTNMKNRNGVEIPTVLDLTNLQHNSSIPLLYQLNSVVLHSGENIHSGHNVAAVTCKDRRVYLPEDENVYGDYDPEILTYNPRIGGKEEFNAYILMKGSTLVRCLGALARGIWTALGAADVGSTTHTLQTSAFLFSVVRHW</sequence>
<dbReference type="PANTHER" id="PTHR24006">
    <property type="entry name" value="UBIQUITIN CARBOXYL-TERMINAL HYDROLASE"/>
    <property type="match status" value="1"/>
</dbReference>
<comment type="catalytic activity">
    <reaction evidence="1">
        <text>Thiol-dependent hydrolysis of ester, thioester, amide, peptide and isopeptide bonds formed by the C-terminal Gly of ubiquitin (a 76-residue protein attached to proteins as an intracellular targeting signal).</text>
        <dbReference type="EC" id="3.4.19.12"/>
    </reaction>
</comment>
<dbReference type="EC" id="3.4.19.12" evidence="3"/>
<gene>
    <name evidence="9" type="ORF">EJ04DRAFT_590933</name>
</gene>
<dbReference type="GO" id="GO:0005829">
    <property type="term" value="C:cytosol"/>
    <property type="evidence" value="ECO:0007669"/>
    <property type="project" value="TreeGrafter"/>
</dbReference>
<feature type="domain" description="USP" evidence="8">
    <location>
        <begin position="94"/>
        <end position="497"/>
    </location>
</feature>
<comment type="similarity">
    <text evidence="2">Belongs to the peptidase C19 family.</text>
</comment>
<comment type="caution">
    <text evidence="9">The sequence shown here is derived from an EMBL/GenBank/DDBJ whole genome shotgun (WGS) entry which is preliminary data.</text>
</comment>